<sequence length="983" mass="112009">MEKNGVFSRVRSRFRSIFSKKSSTVKLRDYNSGLLEIERIMSSPDGEVAGTIMAVSTVEVNELPNGAGIALTQETSCFDHGDFGAKQLSLTALSKTPIVISTKSKRFRRLSSGDLNLVRRMTEEIHFDLTNVIFDGNEITSETSIDGSEQTFFKPGPTNPTDQQMLFLKHCLKNVETRPPNMNYIAQRWTTNNFEGLFKYMMKGTDCVTPTFLRIELADCIPSLKYIRDFLSQYSNFKNFNIEYEYVYATIHSKNISREQKLRGDIKPFLEIENKCRKARISYLTHFVLTSQSTPNITVILRFYCLKPCTKKISPMRNGIIIQLEQLTGHIHNPAHNETNIKLDMIDCSCEENVEASDDLIDLSETFDEVDNDQSYMTADQTDFNSTARLEINEAREYLEMFPLLHDLFDRAGVCDLVDDDTVADESSDEEEDSENECDYGEDEDDSSEPYADSESEGSDSDSSEEIQSSETSSESEKDEENDKESPKKKNSSRGSKENKKSDSNEPADKEKDKSSKNNKSETRRKRSDSSFGERKHRTMFATKIGNLLNKMRREKSKNAEKKEVKNEPVQPQIVKCEAEIPPVPKNTPSISRRKPTRKSSDRKPKNSSSGEKTSPPPPPPPKPGKSSKTSKTTKPSRKTSRTSETTNSSKAPKPIDPSKVEKSIENLIQQLEPKCTAVFEEQWEYIDNVEVYDNDCLAFLEHQDWNQAEEVECLDSNRVKLDKIDTRNYDYIHASHVEIKGVARKFILAQLPIISPKRLGDFFAMIYQEKLHNLYFLCSPEESNRTDKLFSEYFPMRVGDHENYEQIWVHNRKFEAGTEISNDIHTIEVLPNGCAESVMICLQMLDYWADRDIGAKIKRVLGSAESVFGNADAYEEDPIGILSKQGSGRAGTYLAIICAIYLVKNGENINLKEMCRSIREQRPGAIDNYFQFVFIYQCVLKFAEKHVNKKIRMKIEKILHQIDFILAHKAATAKKVPLPTGE</sequence>
<dbReference type="PROSITE" id="PS50055">
    <property type="entry name" value="TYR_PHOSPHATASE_PTP"/>
    <property type="match status" value="1"/>
</dbReference>
<dbReference type="SMART" id="SM00194">
    <property type="entry name" value="PTPc"/>
    <property type="match status" value="1"/>
</dbReference>
<protein>
    <recommendedName>
        <fullName evidence="6">Tyrosine-protein phosphatase domain-containing protein</fullName>
    </recommendedName>
</protein>
<evidence type="ECO:0000256" key="1">
    <source>
        <dbReference type="SAM" id="MobiDB-lite"/>
    </source>
</evidence>
<dbReference type="GO" id="GO:0004725">
    <property type="term" value="F:protein tyrosine phosphatase activity"/>
    <property type="evidence" value="ECO:0007669"/>
    <property type="project" value="InterPro"/>
</dbReference>
<dbReference type="OrthoDB" id="5806466at2759"/>
<accession>A0A9P1ILF2</accession>
<feature type="compositionally biased region" description="Basic and acidic residues" evidence="1">
    <location>
        <begin position="495"/>
        <end position="534"/>
    </location>
</feature>
<feature type="region of interest" description="Disordered" evidence="1">
    <location>
        <begin position="422"/>
        <end position="661"/>
    </location>
</feature>
<gene>
    <name evidence="4" type="ORF">CAMP_LOCUS10392</name>
</gene>
<evidence type="ECO:0008006" key="6">
    <source>
        <dbReference type="Google" id="ProtNLM"/>
    </source>
</evidence>
<feature type="compositionally biased region" description="Basic and acidic residues" evidence="1">
    <location>
        <begin position="557"/>
        <end position="567"/>
    </location>
</feature>
<feature type="compositionally biased region" description="Low complexity" evidence="1">
    <location>
        <begin position="625"/>
        <end position="634"/>
    </location>
</feature>
<evidence type="ECO:0000259" key="3">
    <source>
        <dbReference type="PROSITE" id="PS50056"/>
    </source>
</evidence>
<reference evidence="4" key="1">
    <citation type="submission" date="2022-11" db="EMBL/GenBank/DDBJ databases">
        <authorList>
            <person name="Kikuchi T."/>
        </authorList>
    </citation>
    <scope>NUCLEOTIDE SEQUENCE</scope>
    <source>
        <strain evidence="4">PS1010</strain>
    </source>
</reference>
<keyword evidence="5" id="KW-1185">Reference proteome</keyword>
<dbReference type="InterPro" id="IPR000242">
    <property type="entry name" value="PTP_cat"/>
</dbReference>
<dbReference type="InterPro" id="IPR000387">
    <property type="entry name" value="Tyr_Pase_dom"/>
</dbReference>
<name>A0A9P1ILF2_9PELO</name>
<dbReference type="InterPro" id="IPR029021">
    <property type="entry name" value="Prot-tyrosine_phosphatase-like"/>
</dbReference>
<dbReference type="Gene3D" id="3.90.190.10">
    <property type="entry name" value="Protein tyrosine phosphatase superfamily"/>
    <property type="match status" value="1"/>
</dbReference>
<proteinExistence type="predicted"/>
<dbReference type="PROSITE" id="PS50056">
    <property type="entry name" value="TYR_PHOSPHATASE_2"/>
    <property type="match status" value="1"/>
</dbReference>
<dbReference type="CDD" id="cd00047">
    <property type="entry name" value="PTPc"/>
    <property type="match status" value="1"/>
</dbReference>
<dbReference type="PANTHER" id="PTHR23219">
    <property type="entry name" value="TYROSINE-PROTEIN PHOSPHATASE C15H7.3-RELATED"/>
    <property type="match status" value="1"/>
</dbReference>
<feature type="compositionally biased region" description="Acidic residues" evidence="1">
    <location>
        <begin position="422"/>
        <end position="465"/>
    </location>
</feature>
<dbReference type="InterPro" id="IPR003595">
    <property type="entry name" value="Tyr_Pase_cat"/>
</dbReference>
<dbReference type="Pfam" id="PF00102">
    <property type="entry name" value="Y_phosphatase"/>
    <property type="match status" value="1"/>
</dbReference>
<dbReference type="EMBL" id="CANHGI010000004">
    <property type="protein sequence ID" value="CAI5447755.1"/>
    <property type="molecule type" value="Genomic_DNA"/>
</dbReference>
<dbReference type="Proteomes" id="UP001152747">
    <property type="component" value="Unassembled WGS sequence"/>
</dbReference>
<dbReference type="SUPFAM" id="SSF52799">
    <property type="entry name" value="(Phosphotyrosine protein) phosphatases II"/>
    <property type="match status" value="1"/>
</dbReference>
<dbReference type="PANTHER" id="PTHR23219:SF12">
    <property type="entry name" value="TYROSINE-PROTEIN PHOSPHATASE DOMAIN-CONTAINING PROTEIN-RELATED"/>
    <property type="match status" value="1"/>
</dbReference>
<comment type="caution">
    <text evidence="4">The sequence shown here is derived from an EMBL/GenBank/DDBJ whole genome shotgun (WGS) entry which is preliminary data.</text>
</comment>
<organism evidence="4 5">
    <name type="scientific">Caenorhabditis angaria</name>
    <dbReference type="NCBI Taxonomy" id="860376"/>
    <lineage>
        <taxon>Eukaryota</taxon>
        <taxon>Metazoa</taxon>
        <taxon>Ecdysozoa</taxon>
        <taxon>Nematoda</taxon>
        <taxon>Chromadorea</taxon>
        <taxon>Rhabditida</taxon>
        <taxon>Rhabditina</taxon>
        <taxon>Rhabditomorpha</taxon>
        <taxon>Rhabditoidea</taxon>
        <taxon>Rhabditidae</taxon>
        <taxon>Peloderinae</taxon>
        <taxon>Caenorhabditis</taxon>
    </lineage>
</organism>
<dbReference type="SMART" id="SM00404">
    <property type="entry name" value="PTPc_motif"/>
    <property type="match status" value="1"/>
</dbReference>
<evidence type="ECO:0000313" key="5">
    <source>
        <dbReference type="Proteomes" id="UP001152747"/>
    </source>
</evidence>
<evidence type="ECO:0000259" key="2">
    <source>
        <dbReference type="PROSITE" id="PS50055"/>
    </source>
</evidence>
<feature type="compositionally biased region" description="Pro residues" evidence="1">
    <location>
        <begin position="615"/>
        <end position="624"/>
    </location>
</feature>
<evidence type="ECO:0000313" key="4">
    <source>
        <dbReference type="EMBL" id="CAI5447755.1"/>
    </source>
</evidence>
<feature type="domain" description="Tyrosine specific protein phosphatases" evidence="3">
    <location>
        <begin position="859"/>
        <end position="934"/>
    </location>
</feature>
<feature type="domain" description="Tyrosine-protein phosphatase" evidence="2">
    <location>
        <begin position="680"/>
        <end position="943"/>
    </location>
</feature>
<dbReference type="AlphaFoldDB" id="A0A9P1ILF2"/>